<evidence type="ECO:0000256" key="7">
    <source>
        <dbReference type="ARBA" id="ARBA00023136"/>
    </source>
</evidence>
<dbReference type="InterPro" id="IPR002549">
    <property type="entry name" value="AI-2E-like"/>
</dbReference>
<feature type="transmembrane region" description="Helical" evidence="9">
    <location>
        <begin position="230"/>
        <end position="253"/>
    </location>
</feature>
<keyword evidence="3" id="KW-0813">Transport</keyword>
<evidence type="ECO:0000256" key="1">
    <source>
        <dbReference type="ARBA" id="ARBA00004651"/>
    </source>
</evidence>
<evidence type="ECO:0000256" key="4">
    <source>
        <dbReference type="ARBA" id="ARBA00022475"/>
    </source>
</evidence>
<feature type="transmembrane region" description="Helical" evidence="9">
    <location>
        <begin position="201"/>
        <end position="224"/>
    </location>
</feature>
<comment type="similarity">
    <text evidence="2">Belongs to the autoinducer-2 exporter (AI-2E) (TC 2.A.86) family.</text>
</comment>
<evidence type="ECO:0000256" key="2">
    <source>
        <dbReference type="ARBA" id="ARBA00009773"/>
    </source>
</evidence>
<feature type="transmembrane region" description="Helical" evidence="9">
    <location>
        <begin position="265"/>
        <end position="281"/>
    </location>
</feature>
<evidence type="ECO:0000256" key="3">
    <source>
        <dbReference type="ARBA" id="ARBA00022448"/>
    </source>
</evidence>
<gene>
    <name evidence="10" type="primary">yrrI</name>
    <name evidence="10" type="ORF">GCM10007390_34880</name>
</gene>
<sequence length="392" mass="43715">MISFKTSESSKPVQVCAMMIIVTITVYWLIILQSFLVPLLVSVLLSILVSPITLQLEDRGLKRIPAIVLTLTLFLGLIAGILYVSFMQISDMIYMWPTFYEKANIMFQQFEVWVGQTFGFQTTTQIDDLENMSANLLKNTGSSALLTTTAIIADIALIPLYMFFMLYYRTFFCNFLYNLLGEKEKKRVNRILFRIYDVIHNYLAGLFTVMVIVGTLNTITLLVFGIKYAVFFGFFAALLLLIPYVGVIIGSSLPIMMALVTKDSAMYAVGVGAVFLCIQFLEGNFITPYIVGSKISINPLMAIVALLLGGMMWGIPGMILALPSIAILKVIFDHSQRLKAFGYVLGEPQKDEIDARFQVEPEHETPEDAGSAEVVGSDDLKREKESLDVGVV</sequence>
<dbReference type="RefSeq" id="WP_189565795.1">
    <property type="nucleotide sequence ID" value="NZ_BMXF01000003.1"/>
</dbReference>
<dbReference type="PANTHER" id="PTHR21716:SF53">
    <property type="entry name" value="PERMEASE PERM-RELATED"/>
    <property type="match status" value="1"/>
</dbReference>
<proteinExistence type="inferred from homology"/>
<feature type="transmembrane region" description="Helical" evidence="9">
    <location>
        <begin position="12"/>
        <end position="30"/>
    </location>
</feature>
<dbReference type="PANTHER" id="PTHR21716">
    <property type="entry name" value="TRANSMEMBRANE PROTEIN"/>
    <property type="match status" value="1"/>
</dbReference>
<feature type="compositionally biased region" description="Basic and acidic residues" evidence="8">
    <location>
        <begin position="378"/>
        <end position="392"/>
    </location>
</feature>
<feature type="transmembrane region" description="Helical" evidence="9">
    <location>
        <begin position="301"/>
        <end position="328"/>
    </location>
</feature>
<comment type="caution">
    <text evidence="10">The sequence shown here is derived from an EMBL/GenBank/DDBJ whole genome shotgun (WGS) entry which is preliminary data.</text>
</comment>
<evidence type="ECO:0000256" key="9">
    <source>
        <dbReference type="SAM" id="Phobius"/>
    </source>
</evidence>
<accession>A0A8J3DBA9</accession>
<organism evidence="10 11">
    <name type="scientific">Persicitalea jodogahamensis</name>
    <dbReference type="NCBI Taxonomy" id="402147"/>
    <lineage>
        <taxon>Bacteria</taxon>
        <taxon>Pseudomonadati</taxon>
        <taxon>Bacteroidota</taxon>
        <taxon>Cytophagia</taxon>
        <taxon>Cytophagales</taxon>
        <taxon>Spirosomataceae</taxon>
        <taxon>Persicitalea</taxon>
    </lineage>
</organism>
<feature type="transmembrane region" description="Helical" evidence="9">
    <location>
        <begin position="155"/>
        <end position="180"/>
    </location>
</feature>
<feature type="region of interest" description="Disordered" evidence="8">
    <location>
        <begin position="359"/>
        <end position="392"/>
    </location>
</feature>
<keyword evidence="4" id="KW-1003">Cell membrane</keyword>
<comment type="subcellular location">
    <subcellularLocation>
        <location evidence="1">Cell membrane</location>
        <topology evidence="1">Multi-pass membrane protein</topology>
    </subcellularLocation>
</comment>
<keyword evidence="7 9" id="KW-0472">Membrane</keyword>
<evidence type="ECO:0000313" key="10">
    <source>
        <dbReference type="EMBL" id="GHB77731.1"/>
    </source>
</evidence>
<dbReference type="GO" id="GO:0005886">
    <property type="term" value="C:plasma membrane"/>
    <property type="evidence" value="ECO:0007669"/>
    <property type="project" value="UniProtKB-SubCell"/>
</dbReference>
<evidence type="ECO:0000256" key="6">
    <source>
        <dbReference type="ARBA" id="ARBA00022989"/>
    </source>
</evidence>
<name>A0A8J3DBA9_9BACT</name>
<evidence type="ECO:0000313" key="11">
    <source>
        <dbReference type="Proteomes" id="UP000598271"/>
    </source>
</evidence>
<feature type="transmembrane region" description="Helical" evidence="9">
    <location>
        <begin position="66"/>
        <end position="86"/>
    </location>
</feature>
<keyword evidence="5 9" id="KW-0812">Transmembrane</keyword>
<dbReference type="AlphaFoldDB" id="A0A8J3DBA9"/>
<keyword evidence="6 9" id="KW-1133">Transmembrane helix</keyword>
<dbReference type="EMBL" id="BMXF01000003">
    <property type="protein sequence ID" value="GHB77731.1"/>
    <property type="molecule type" value="Genomic_DNA"/>
</dbReference>
<keyword evidence="11" id="KW-1185">Reference proteome</keyword>
<dbReference type="Proteomes" id="UP000598271">
    <property type="component" value="Unassembled WGS sequence"/>
</dbReference>
<evidence type="ECO:0000256" key="5">
    <source>
        <dbReference type="ARBA" id="ARBA00022692"/>
    </source>
</evidence>
<evidence type="ECO:0000256" key="8">
    <source>
        <dbReference type="SAM" id="MobiDB-lite"/>
    </source>
</evidence>
<dbReference type="Pfam" id="PF01594">
    <property type="entry name" value="AI-2E_transport"/>
    <property type="match status" value="1"/>
</dbReference>
<protein>
    <submittedName>
        <fullName evidence="10">UPF0118 membrane protein YrrI</fullName>
    </submittedName>
</protein>
<reference evidence="10 11" key="1">
    <citation type="journal article" date="2014" name="Int. J. Syst. Evol. Microbiol.">
        <title>Complete genome sequence of Corynebacterium casei LMG S-19264T (=DSM 44701T), isolated from a smear-ripened cheese.</title>
        <authorList>
            <consortium name="US DOE Joint Genome Institute (JGI-PGF)"/>
            <person name="Walter F."/>
            <person name="Albersmeier A."/>
            <person name="Kalinowski J."/>
            <person name="Ruckert C."/>
        </authorList>
    </citation>
    <scope>NUCLEOTIDE SEQUENCE [LARGE SCALE GENOMIC DNA]</scope>
    <source>
        <strain evidence="10 11">KCTC 12866</strain>
    </source>
</reference>
<feature type="transmembrane region" description="Helical" evidence="9">
    <location>
        <begin position="36"/>
        <end position="54"/>
    </location>
</feature>